<dbReference type="InterPro" id="IPR001296">
    <property type="entry name" value="Glyco_trans_1"/>
</dbReference>
<gene>
    <name evidence="2" type="ORF">EU96_1528</name>
</gene>
<keyword evidence="2" id="KW-0808">Transferase</keyword>
<dbReference type="EMBL" id="JNAM01000011">
    <property type="protein sequence ID" value="KGF96891.1"/>
    <property type="molecule type" value="Genomic_DNA"/>
</dbReference>
<organism evidence="2 3">
    <name type="scientific">Prochlorococcus marinus str. MIT 9302</name>
    <dbReference type="NCBI Taxonomy" id="74545"/>
    <lineage>
        <taxon>Bacteria</taxon>
        <taxon>Bacillati</taxon>
        <taxon>Cyanobacteriota</taxon>
        <taxon>Cyanophyceae</taxon>
        <taxon>Synechococcales</taxon>
        <taxon>Prochlorococcaceae</taxon>
        <taxon>Prochlorococcus</taxon>
    </lineage>
</organism>
<dbReference type="PANTHER" id="PTHR12526">
    <property type="entry name" value="GLYCOSYLTRANSFERASE"/>
    <property type="match status" value="1"/>
</dbReference>
<accession>A0A0A2A7R8</accession>
<dbReference type="SUPFAM" id="SSF53756">
    <property type="entry name" value="UDP-Glycosyltransferase/glycogen phosphorylase"/>
    <property type="match status" value="1"/>
</dbReference>
<reference evidence="3" key="1">
    <citation type="journal article" date="2014" name="Sci. Data">
        <title>Genomes of diverse isolates of the marine cyanobacterium Prochlorococcus.</title>
        <authorList>
            <person name="Biller S."/>
            <person name="Berube P."/>
            <person name="Thompson J."/>
            <person name="Kelly L."/>
            <person name="Roggensack S."/>
            <person name="Awad L."/>
            <person name="Roache-Johnson K."/>
            <person name="Ding H."/>
            <person name="Giovannoni S.J."/>
            <person name="Moore L.R."/>
            <person name="Chisholm S.W."/>
        </authorList>
    </citation>
    <scope>NUCLEOTIDE SEQUENCE [LARGE SCALE GENOMIC DNA]</scope>
    <source>
        <strain evidence="3">MIT 9302</strain>
    </source>
</reference>
<sequence length="418" mass="48902">MLVWILQTGEPLNCDGNQLRPMRAINLSKALVSRGHKVEIISTRFFHQEKRFRKNIKKNNITGIKETLVDSPGYKSNISVRRLFDHHILSFNLLINLLSRDEKPDIMFVGFPPIEWSLISICYSFLKSIPIVIDVKDLWPDIFWDKENINPVKKEFIKFLFLPYRIYSILIASLTDFITGPTELIAKYFKNNYQNKFLSKILKNQDPRTFPSPIVPPKEEERIKLDLIKSDPKECLNILFIGSLMSVYDFETIKKSIQILNNKKIKIKLFIAGRGGSENYIKDIFNHIENVYFLGWINRKEAIDISLNCHLALAPYKNIKNYELNLVNKYIDYMSLGLPILSPLEGFPYELINKYEIGWNYPPKSSSTLVRIIIDIIESPNKIKLRSENALRLFKTKYNFEIVYDQLVNKLEQITNNQ</sequence>
<dbReference type="RefSeq" id="WP_032527141.1">
    <property type="nucleotide sequence ID" value="NZ_CP138951.1"/>
</dbReference>
<proteinExistence type="predicted"/>
<dbReference type="Pfam" id="PF00534">
    <property type="entry name" value="Glycos_transf_1"/>
    <property type="match status" value="1"/>
</dbReference>
<dbReference type="eggNOG" id="COG0438">
    <property type="taxonomic scope" value="Bacteria"/>
</dbReference>
<feature type="domain" description="Glycosyl transferase family 1" evidence="1">
    <location>
        <begin position="237"/>
        <end position="389"/>
    </location>
</feature>
<dbReference type="CDD" id="cd03794">
    <property type="entry name" value="GT4_WbuB-like"/>
    <property type="match status" value="1"/>
</dbReference>
<dbReference type="AlphaFoldDB" id="A0A0A2A7R8"/>
<evidence type="ECO:0000313" key="3">
    <source>
        <dbReference type="Proteomes" id="UP000030445"/>
    </source>
</evidence>
<dbReference type="Proteomes" id="UP000030445">
    <property type="component" value="Unassembled WGS sequence"/>
</dbReference>
<evidence type="ECO:0000313" key="2">
    <source>
        <dbReference type="EMBL" id="KGF96891.1"/>
    </source>
</evidence>
<dbReference type="GO" id="GO:0016757">
    <property type="term" value="F:glycosyltransferase activity"/>
    <property type="evidence" value="ECO:0007669"/>
    <property type="project" value="InterPro"/>
</dbReference>
<evidence type="ECO:0000259" key="1">
    <source>
        <dbReference type="Pfam" id="PF00534"/>
    </source>
</evidence>
<dbReference type="Gene3D" id="3.40.50.2000">
    <property type="entry name" value="Glycogen Phosphorylase B"/>
    <property type="match status" value="2"/>
</dbReference>
<protein>
    <submittedName>
        <fullName evidence="2">Glycosyltransferase-like</fullName>
    </submittedName>
</protein>
<dbReference type="STRING" id="74545.EU96_1528"/>
<comment type="caution">
    <text evidence="2">The sequence shown here is derived from an EMBL/GenBank/DDBJ whole genome shotgun (WGS) entry which is preliminary data.</text>
</comment>
<dbReference type="PANTHER" id="PTHR12526:SF630">
    <property type="entry name" value="GLYCOSYLTRANSFERASE"/>
    <property type="match status" value="1"/>
</dbReference>
<dbReference type="OrthoDB" id="9811902at2"/>
<name>A0A0A2A7R8_PROMR</name>